<keyword evidence="5" id="KW-1185">Reference proteome</keyword>
<dbReference type="SUPFAM" id="SSF49344">
    <property type="entry name" value="CBD9-like"/>
    <property type="match status" value="1"/>
</dbReference>
<dbReference type="Pfam" id="PF06452">
    <property type="entry name" value="CBM9_1"/>
    <property type="match status" value="1"/>
</dbReference>
<protein>
    <submittedName>
        <fullName evidence="4">DUF5916 domain-containing protein</fullName>
    </submittedName>
</protein>
<dbReference type="InterPro" id="IPR045670">
    <property type="entry name" value="DUF5916"/>
</dbReference>
<feature type="signal peptide" evidence="1">
    <location>
        <begin position="1"/>
        <end position="21"/>
    </location>
</feature>
<accession>A0ABW6HSZ4</accession>
<sequence>MPKYTYLSLLFLIFCSISTYSQKKALHTARITQNITIDGKINEEVWKTASVATDFVMYEPDNGKPISTDKKTDVKILYDNNAIYVAALLYDNNPAKIKTEITNRDVFGVSDVFSVYINGFNDGQQDFRFYVSSAGVQMDCLATEHSEDFTWDAIWDSKATLTDFGWVVEMKIPYAALRFSNAEKQTWGLNFMREIKRDVQKYTWNHIDTKIGAVIPQAGILEGIKNIKTPTRLFFIPYTSAYYQQNDIGSSTTFKAGLDLKYGINDSFTLDAILVPDFGQTKFDNAILNLEPFEQRFDENRPFFTEGTDLFSKGGLFYSRRIGGAPSTEPQIADNEEITNYPSSVKLINAVKVSGRTEKGLGIGFLNAITKKTYATIRNNDTNENRKEVIEPLTNYNMLVLDQRFNQNSSVSFVNANTTRNGNFRDANVSALLFDLNTKANMYNLYGDFKYSSINTTEDYTGFKTSLNFAKTSGKYRYYLSGKYLSRDYDINDLGIIFYTNYHSAFANGSYRILNPIKFFNTFKIEQELNLEIQNTTGKLQEGWYKTVIKARSRNNNYFELALVINPLETFDFYEPRENGRYLQIPRRISSYFGTEFNSNNAFTFDFTPSFAIYDQDGRINYGLALGPKYRFNDEFSLSYVLDYTIKKNDIGWVAFDNAGIIFAERNREILQNDITGKYAINDKMTINLTARYYWSYSQNHEFYTLQNNGYLIPNNVYSTNKDRNFNSWNFDLSYSWWFAPGSEISFLYRNYSLERASIVEKNLNTNFKSVFNGNLTNVFSVSLRYFIDYNVVKNTF</sequence>
<evidence type="ECO:0000313" key="4">
    <source>
        <dbReference type="EMBL" id="MFE3866897.1"/>
    </source>
</evidence>
<dbReference type="CDD" id="cd09618">
    <property type="entry name" value="CBM9_like_2"/>
    <property type="match status" value="1"/>
</dbReference>
<dbReference type="EMBL" id="JBHZPZ010000002">
    <property type="protein sequence ID" value="MFE3866897.1"/>
    <property type="molecule type" value="Genomic_DNA"/>
</dbReference>
<feature type="domain" description="Carbohydrate-binding" evidence="2">
    <location>
        <begin position="37"/>
        <end position="193"/>
    </location>
</feature>
<dbReference type="Gene3D" id="2.60.40.1190">
    <property type="match status" value="1"/>
</dbReference>
<dbReference type="RefSeq" id="WP_379853545.1">
    <property type="nucleotide sequence ID" value="NZ_JBHZPZ010000002.1"/>
</dbReference>
<evidence type="ECO:0000313" key="5">
    <source>
        <dbReference type="Proteomes" id="UP001600109"/>
    </source>
</evidence>
<feature type="chain" id="PRO_5045222929" evidence="1">
    <location>
        <begin position="22"/>
        <end position="797"/>
    </location>
</feature>
<comment type="caution">
    <text evidence="4">The sequence shown here is derived from an EMBL/GenBank/DDBJ whole genome shotgun (WGS) entry which is preliminary data.</text>
</comment>
<dbReference type="Pfam" id="PF19313">
    <property type="entry name" value="DUF5916"/>
    <property type="match status" value="1"/>
</dbReference>
<reference evidence="4 5" key="1">
    <citation type="submission" date="2024-06" db="EMBL/GenBank/DDBJ databases">
        <title>Flavobacterium spp. isolated from glacier.</title>
        <authorList>
            <person name="Han D."/>
        </authorList>
    </citation>
    <scope>NUCLEOTIDE SEQUENCE [LARGE SCALE GENOMIC DNA]</scope>
    <source>
        <strain evidence="4 5">LS2P90</strain>
    </source>
</reference>
<keyword evidence="1" id="KW-0732">Signal</keyword>
<evidence type="ECO:0000259" key="2">
    <source>
        <dbReference type="Pfam" id="PF06452"/>
    </source>
</evidence>
<dbReference type="Proteomes" id="UP001600109">
    <property type="component" value="Unassembled WGS sequence"/>
</dbReference>
<evidence type="ECO:0000259" key="3">
    <source>
        <dbReference type="Pfam" id="PF19313"/>
    </source>
</evidence>
<organism evidence="4 5">
    <name type="scientific">Flavobacterium xylosi</name>
    <dbReference type="NCBI Taxonomy" id="3230415"/>
    <lineage>
        <taxon>Bacteria</taxon>
        <taxon>Pseudomonadati</taxon>
        <taxon>Bacteroidota</taxon>
        <taxon>Flavobacteriia</taxon>
        <taxon>Flavobacteriales</taxon>
        <taxon>Flavobacteriaceae</taxon>
        <taxon>Flavobacterium</taxon>
    </lineage>
</organism>
<evidence type="ECO:0000256" key="1">
    <source>
        <dbReference type="SAM" id="SignalP"/>
    </source>
</evidence>
<proteinExistence type="predicted"/>
<feature type="domain" description="DUF5916" evidence="3">
    <location>
        <begin position="229"/>
        <end position="797"/>
    </location>
</feature>
<name>A0ABW6HSZ4_9FLAO</name>
<gene>
    <name evidence="4" type="ORF">ACFX5E_02270</name>
</gene>
<dbReference type="InterPro" id="IPR010502">
    <property type="entry name" value="Carb-bd_dom_fam9"/>
</dbReference>